<evidence type="ECO:0000256" key="3">
    <source>
        <dbReference type="SAM" id="MobiDB-lite"/>
    </source>
</evidence>
<feature type="compositionally biased region" description="Low complexity" evidence="3">
    <location>
        <begin position="1"/>
        <end position="14"/>
    </location>
</feature>
<evidence type="ECO:0000256" key="1">
    <source>
        <dbReference type="ARBA" id="ARBA00004123"/>
    </source>
</evidence>
<accession>A0A165GSP7</accession>
<feature type="compositionally biased region" description="Polar residues" evidence="3">
    <location>
        <begin position="571"/>
        <end position="587"/>
    </location>
</feature>
<dbReference type="EMBL" id="KV407458">
    <property type="protein sequence ID" value="KZF22547.1"/>
    <property type="molecule type" value="Genomic_DNA"/>
</dbReference>
<evidence type="ECO:0000259" key="4">
    <source>
        <dbReference type="Pfam" id="PF15612"/>
    </source>
</evidence>
<dbReference type="Pfam" id="PF15612">
    <property type="entry name" value="WHIM1"/>
    <property type="match status" value="1"/>
</dbReference>
<dbReference type="OrthoDB" id="349045at2759"/>
<feature type="region of interest" description="Disordered" evidence="3">
    <location>
        <begin position="300"/>
        <end position="587"/>
    </location>
</feature>
<evidence type="ECO:0000313" key="5">
    <source>
        <dbReference type="EMBL" id="KZF22547.1"/>
    </source>
</evidence>
<dbReference type="PANTHER" id="PTHR42107:SF1">
    <property type="entry name" value="WHIM1 DOMAIN-CONTAINING PROTEIN"/>
    <property type="match status" value="1"/>
</dbReference>
<dbReference type="InterPro" id="IPR028942">
    <property type="entry name" value="WHIM1_dom"/>
</dbReference>
<dbReference type="InParanoid" id="A0A165GSP7"/>
<sequence length="587" mass="65278">MSLSDSSALSSAPPSEDELSLPSDDERRLSSSSSNNVKRASSPLESPPPQRKREPSPPHEYVLADNPDIAFLVMFRSRFNEAFPKNLSHFGPQDIERGVVDSVPSPQVENLLCALLGLVLNRKKNVERGHHQRALEEALQTQKYQWPRTWNGANPLSGGKTFTAMTPTERLNLLKTLVLWALSSSDAIQTIIKDSYKQARHEDDLNQPLSVQPWGRDGDKRRYWLIEGQDDTSFRLYRESNPALKTNTWWSVAGSIDELKLIAEKLSLEGTQAARRLSDRILAAIPRFEATEEKRKRREYRNARKAQFTRPEPGHSLYEGRTRGKRIKYTFSDEEDDYSDVTSTRRSTRQSGASTPAELSGPVYTASGRQVRSRAGGAYGISALTNERPSNENSARESVDVMDDPEEAIRGSGTRTRRSGLRTEINGQPSLEKREAGYDSMDETEESSGNEWNGEDEDDDDADVNADEDEEEEGDEEDGGENDELMSKGDQSLVVQLKYNKSEPDADFAKPSIPVSAPLKQPPGSAEEKESRNGQVQAPAKEESFTAMPLEPNHTPLATAAARSELKSEEPISTTTALNHLPSSNTT</sequence>
<proteinExistence type="predicted"/>
<feature type="compositionally biased region" description="Polar residues" evidence="3">
    <location>
        <begin position="383"/>
        <end position="393"/>
    </location>
</feature>
<keyword evidence="2" id="KW-0539">Nucleus</keyword>
<name>A0A165GSP7_XYLHT</name>
<reference evidence="5 6" key="1">
    <citation type="journal article" date="2016" name="Fungal Biol.">
        <title>The genome of Xylona heveae provides a window into fungal endophytism.</title>
        <authorList>
            <person name="Gazis R."/>
            <person name="Kuo A."/>
            <person name="Riley R."/>
            <person name="LaButti K."/>
            <person name="Lipzen A."/>
            <person name="Lin J."/>
            <person name="Amirebrahimi M."/>
            <person name="Hesse C.N."/>
            <person name="Spatafora J.W."/>
            <person name="Henrissat B."/>
            <person name="Hainaut M."/>
            <person name="Grigoriev I.V."/>
            <person name="Hibbett D.S."/>
        </authorList>
    </citation>
    <scope>NUCLEOTIDE SEQUENCE [LARGE SCALE GENOMIC DNA]</scope>
    <source>
        <strain evidence="5 6">TC161</strain>
    </source>
</reference>
<dbReference type="AlphaFoldDB" id="A0A165GSP7"/>
<evidence type="ECO:0000313" key="6">
    <source>
        <dbReference type="Proteomes" id="UP000076632"/>
    </source>
</evidence>
<feature type="compositionally biased region" description="Polar residues" evidence="3">
    <location>
        <begin position="340"/>
        <end position="354"/>
    </location>
</feature>
<comment type="subcellular location">
    <subcellularLocation>
        <location evidence="1">Nucleus</location>
    </subcellularLocation>
</comment>
<feature type="compositionally biased region" description="Acidic residues" evidence="3">
    <location>
        <begin position="440"/>
        <end position="484"/>
    </location>
</feature>
<feature type="compositionally biased region" description="Low complexity" evidence="3">
    <location>
        <begin position="30"/>
        <end position="42"/>
    </location>
</feature>
<dbReference type="OMA" id="HYGPQDI"/>
<dbReference type="Proteomes" id="UP000076632">
    <property type="component" value="Unassembled WGS sequence"/>
</dbReference>
<gene>
    <name evidence="5" type="ORF">L228DRAFT_238492</name>
</gene>
<keyword evidence="6" id="KW-1185">Reference proteome</keyword>
<dbReference type="PANTHER" id="PTHR42107">
    <property type="entry name" value="YALI0D24453P"/>
    <property type="match status" value="1"/>
</dbReference>
<evidence type="ECO:0000256" key="2">
    <source>
        <dbReference type="ARBA" id="ARBA00023242"/>
    </source>
</evidence>
<dbReference type="STRING" id="1328760.A0A165GSP7"/>
<protein>
    <recommendedName>
        <fullName evidence="4">WHIM1 domain-containing protein</fullName>
    </recommendedName>
</protein>
<feature type="region of interest" description="Disordered" evidence="3">
    <location>
        <begin position="1"/>
        <end position="62"/>
    </location>
</feature>
<feature type="domain" description="WHIM1" evidence="4">
    <location>
        <begin position="148"/>
        <end position="192"/>
    </location>
</feature>
<organism evidence="5 6">
    <name type="scientific">Xylona heveae (strain CBS 132557 / TC161)</name>
    <dbReference type="NCBI Taxonomy" id="1328760"/>
    <lineage>
        <taxon>Eukaryota</taxon>
        <taxon>Fungi</taxon>
        <taxon>Dikarya</taxon>
        <taxon>Ascomycota</taxon>
        <taxon>Pezizomycotina</taxon>
        <taxon>Xylonomycetes</taxon>
        <taxon>Xylonales</taxon>
        <taxon>Xylonaceae</taxon>
        <taxon>Xylona</taxon>
    </lineage>
</organism>
<dbReference type="RefSeq" id="XP_018188102.1">
    <property type="nucleotide sequence ID" value="XM_018331054.1"/>
</dbReference>
<dbReference type="GeneID" id="28896191"/>
<dbReference type="GO" id="GO:0005634">
    <property type="term" value="C:nucleus"/>
    <property type="evidence" value="ECO:0007669"/>
    <property type="project" value="UniProtKB-SubCell"/>
</dbReference>